<dbReference type="AlphaFoldDB" id="A0A9Q3BBG4"/>
<dbReference type="InterPro" id="IPR050951">
    <property type="entry name" value="Retrovirus_Pol_polyprotein"/>
</dbReference>
<dbReference type="PANTHER" id="PTHR37984">
    <property type="entry name" value="PROTEIN CBG26694"/>
    <property type="match status" value="1"/>
</dbReference>
<dbReference type="GO" id="GO:0005634">
    <property type="term" value="C:nucleus"/>
    <property type="evidence" value="ECO:0007669"/>
    <property type="project" value="UniProtKB-ARBA"/>
</dbReference>
<keyword evidence="4" id="KW-1185">Reference proteome</keyword>
<comment type="caution">
    <text evidence="3">The sequence shown here is derived from an EMBL/GenBank/DDBJ whole genome shotgun (WGS) entry which is preliminary data.</text>
</comment>
<name>A0A9Q3BBG4_9BASI</name>
<gene>
    <name evidence="3" type="ORF">O181_001928</name>
</gene>
<dbReference type="InterPro" id="IPR001584">
    <property type="entry name" value="Integrase_cat-core"/>
</dbReference>
<evidence type="ECO:0000313" key="3">
    <source>
        <dbReference type="EMBL" id="MBW0462213.1"/>
    </source>
</evidence>
<keyword evidence="1" id="KW-0694">RNA-binding</keyword>
<dbReference type="PANTHER" id="PTHR37984:SF15">
    <property type="entry name" value="INTEGRASE CATALYTIC DOMAIN-CONTAINING PROTEIN"/>
    <property type="match status" value="1"/>
</dbReference>
<evidence type="ECO:0000259" key="2">
    <source>
        <dbReference type="PROSITE" id="PS50994"/>
    </source>
</evidence>
<dbReference type="SUPFAM" id="SSF53098">
    <property type="entry name" value="Ribonuclease H-like"/>
    <property type="match status" value="1"/>
</dbReference>
<dbReference type="Pfam" id="PF17921">
    <property type="entry name" value="Integrase_H2C2"/>
    <property type="match status" value="1"/>
</dbReference>
<dbReference type="GO" id="GO:0015074">
    <property type="term" value="P:DNA integration"/>
    <property type="evidence" value="ECO:0007669"/>
    <property type="project" value="InterPro"/>
</dbReference>
<dbReference type="PROSITE" id="PS50994">
    <property type="entry name" value="INTEGRASE"/>
    <property type="match status" value="1"/>
</dbReference>
<protein>
    <recommendedName>
        <fullName evidence="2">Integrase catalytic domain-containing protein</fullName>
    </recommendedName>
</protein>
<proteinExistence type="predicted"/>
<sequence length="229" mass="26675">MNENRTREMVASTGWWPKWEQELSEYIHTCERCQKANRKHGKKYGLLQHIEETKHPWETINTDWVTGLVPGGKENFNAFLVIVDRYSKSVRFLPCNKADPEMDTALLYCNNIISPCGVPKIIISDRDPKFTSELWTNLYDMPGTKPELSTGYHPQTDGLAERMIQTMEDILKRFCAYGMEYKDHEGYTHDWFTLLPLVQLAYSTSKHSTTEKSPSLLEKGWNPYCLWIT</sequence>
<evidence type="ECO:0000313" key="4">
    <source>
        <dbReference type="Proteomes" id="UP000765509"/>
    </source>
</evidence>
<dbReference type="InterPro" id="IPR036397">
    <property type="entry name" value="RNaseH_sf"/>
</dbReference>
<dbReference type="InterPro" id="IPR041588">
    <property type="entry name" value="Integrase_H2C2"/>
</dbReference>
<reference evidence="3" key="1">
    <citation type="submission" date="2021-03" db="EMBL/GenBank/DDBJ databases">
        <title>Draft genome sequence of rust myrtle Austropuccinia psidii MF-1, a brazilian biotype.</title>
        <authorList>
            <person name="Quecine M.C."/>
            <person name="Pachon D.M.R."/>
            <person name="Bonatelli M.L."/>
            <person name="Correr F.H."/>
            <person name="Franceschini L.M."/>
            <person name="Leite T.F."/>
            <person name="Margarido G.R.A."/>
            <person name="Almeida C.A."/>
            <person name="Ferrarezi J.A."/>
            <person name="Labate C.A."/>
        </authorList>
    </citation>
    <scope>NUCLEOTIDE SEQUENCE</scope>
    <source>
        <strain evidence="3">MF-1</strain>
    </source>
</reference>
<evidence type="ECO:0000256" key="1">
    <source>
        <dbReference type="ARBA" id="ARBA00022884"/>
    </source>
</evidence>
<organism evidence="3 4">
    <name type="scientific">Austropuccinia psidii MF-1</name>
    <dbReference type="NCBI Taxonomy" id="1389203"/>
    <lineage>
        <taxon>Eukaryota</taxon>
        <taxon>Fungi</taxon>
        <taxon>Dikarya</taxon>
        <taxon>Basidiomycota</taxon>
        <taxon>Pucciniomycotina</taxon>
        <taxon>Pucciniomycetes</taxon>
        <taxon>Pucciniales</taxon>
        <taxon>Sphaerophragmiaceae</taxon>
        <taxon>Austropuccinia</taxon>
    </lineage>
</organism>
<dbReference type="OrthoDB" id="115435at2759"/>
<dbReference type="GO" id="GO:0003723">
    <property type="term" value="F:RNA binding"/>
    <property type="evidence" value="ECO:0007669"/>
    <property type="project" value="UniProtKB-KW"/>
</dbReference>
<dbReference type="Proteomes" id="UP000765509">
    <property type="component" value="Unassembled WGS sequence"/>
</dbReference>
<dbReference type="EMBL" id="AVOT02000305">
    <property type="protein sequence ID" value="MBW0462213.1"/>
    <property type="molecule type" value="Genomic_DNA"/>
</dbReference>
<accession>A0A9Q3BBG4</accession>
<dbReference type="InterPro" id="IPR012337">
    <property type="entry name" value="RNaseH-like_sf"/>
</dbReference>
<dbReference type="Gene3D" id="3.30.420.10">
    <property type="entry name" value="Ribonuclease H-like superfamily/Ribonuclease H"/>
    <property type="match status" value="1"/>
</dbReference>
<feature type="domain" description="Integrase catalytic" evidence="2">
    <location>
        <begin position="52"/>
        <end position="222"/>
    </location>
</feature>